<reference evidence="7" key="1">
    <citation type="submission" date="2019-10" db="EMBL/GenBank/DDBJ databases">
        <authorList>
            <consortium name="DOE Joint Genome Institute"/>
            <person name="Kuo A."/>
            <person name="Miyauchi S."/>
            <person name="Kiss E."/>
            <person name="Drula E."/>
            <person name="Kohler A."/>
            <person name="Sanchez-Garcia M."/>
            <person name="Andreopoulos B."/>
            <person name="Barry K.W."/>
            <person name="Bonito G."/>
            <person name="Buee M."/>
            <person name="Carver A."/>
            <person name="Chen C."/>
            <person name="Cichocki N."/>
            <person name="Clum A."/>
            <person name="Culley D."/>
            <person name="Crous P.W."/>
            <person name="Fauchery L."/>
            <person name="Girlanda M."/>
            <person name="Hayes R."/>
            <person name="Keri Z."/>
            <person name="LaButti K."/>
            <person name="Lipzen A."/>
            <person name="Lombard V."/>
            <person name="Magnuson J."/>
            <person name="Maillard F."/>
            <person name="Morin E."/>
            <person name="Murat C."/>
            <person name="Nolan M."/>
            <person name="Ohm R."/>
            <person name="Pangilinan J."/>
            <person name="Pereira M."/>
            <person name="Perotto S."/>
            <person name="Peter M."/>
            <person name="Riley R."/>
            <person name="Sitrit Y."/>
            <person name="Stielow B."/>
            <person name="Szollosi G."/>
            <person name="Zifcakova L."/>
            <person name="Stursova M."/>
            <person name="Spatafora J.W."/>
            <person name="Tedersoo L."/>
            <person name="Vaario L.-M."/>
            <person name="Yamada A."/>
            <person name="Yan M."/>
            <person name="Wang P."/>
            <person name="Xu J."/>
            <person name="Bruns T."/>
            <person name="Baldrian P."/>
            <person name="Vilgalys R."/>
            <person name="Henrissat B."/>
            <person name="Grigoriev I.V."/>
            <person name="Hibbett D."/>
            <person name="Nagy L.G."/>
            <person name="Martin F.M."/>
        </authorList>
    </citation>
    <scope>NUCLEOTIDE SEQUENCE</scope>
    <source>
        <strain evidence="7">BED1</strain>
    </source>
</reference>
<evidence type="ECO:0000259" key="6">
    <source>
        <dbReference type="PROSITE" id="PS50102"/>
    </source>
</evidence>
<comment type="caution">
    <text evidence="7">The sequence shown here is derived from an EMBL/GenBank/DDBJ whole genome shotgun (WGS) entry which is preliminary data.</text>
</comment>
<reference evidence="7" key="2">
    <citation type="journal article" date="2020" name="Nat. Commun.">
        <title>Large-scale genome sequencing of mycorrhizal fungi provides insights into the early evolution of symbiotic traits.</title>
        <authorList>
            <person name="Miyauchi S."/>
            <person name="Kiss E."/>
            <person name="Kuo A."/>
            <person name="Drula E."/>
            <person name="Kohler A."/>
            <person name="Sanchez-Garcia M."/>
            <person name="Morin E."/>
            <person name="Andreopoulos B."/>
            <person name="Barry K.W."/>
            <person name="Bonito G."/>
            <person name="Buee M."/>
            <person name="Carver A."/>
            <person name="Chen C."/>
            <person name="Cichocki N."/>
            <person name="Clum A."/>
            <person name="Culley D."/>
            <person name="Crous P.W."/>
            <person name="Fauchery L."/>
            <person name="Girlanda M."/>
            <person name="Hayes R.D."/>
            <person name="Keri Z."/>
            <person name="LaButti K."/>
            <person name="Lipzen A."/>
            <person name="Lombard V."/>
            <person name="Magnuson J."/>
            <person name="Maillard F."/>
            <person name="Murat C."/>
            <person name="Nolan M."/>
            <person name="Ohm R.A."/>
            <person name="Pangilinan J."/>
            <person name="Pereira M.F."/>
            <person name="Perotto S."/>
            <person name="Peter M."/>
            <person name="Pfister S."/>
            <person name="Riley R."/>
            <person name="Sitrit Y."/>
            <person name="Stielow J.B."/>
            <person name="Szollosi G."/>
            <person name="Zifcakova L."/>
            <person name="Stursova M."/>
            <person name="Spatafora J.W."/>
            <person name="Tedersoo L."/>
            <person name="Vaario L.M."/>
            <person name="Yamada A."/>
            <person name="Yan M."/>
            <person name="Wang P."/>
            <person name="Xu J."/>
            <person name="Bruns T."/>
            <person name="Baldrian P."/>
            <person name="Vilgalys R."/>
            <person name="Dunand C."/>
            <person name="Henrissat B."/>
            <person name="Grigoriev I.V."/>
            <person name="Hibbett D."/>
            <person name="Nagy L.G."/>
            <person name="Martin F.M."/>
        </authorList>
    </citation>
    <scope>NUCLEOTIDE SEQUENCE</scope>
    <source>
        <strain evidence="7">BED1</strain>
    </source>
</reference>
<dbReference type="CDD" id="cd12226">
    <property type="entry name" value="RRM_NOL8"/>
    <property type="match status" value="1"/>
</dbReference>
<feature type="region of interest" description="Disordered" evidence="5">
    <location>
        <begin position="315"/>
        <end position="384"/>
    </location>
</feature>
<evidence type="ECO:0000256" key="4">
    <source>
        <dbReference type="PROSITE-ProRule" id="PRU00176"/>
    </source>
</evidence>
<dbReference type="AlphaFoldDB" id="A0AAD4C347"/>
<dbReference type="GO" id="GO:0005730">
    <property type="term" value="C:nucleolus"/>
    <property type="evidence" value="ECO:0007669"/>
    <property type="project" value="UniProtKB-SubCell"/>
</dbReference>
<dbReference type="Gene3D" id="3.30.70.330">
    <property type="match status" value="1"/>
</dbReference>
<feature type="compositionally biased region" description="Basic and acidic residues" evidence="5">
    <location>
        <begin position="370"/>
        <end position="384"/>
    </location>
</feature>
<dbReference type="Pfam" id="PF00076">
    <property type="entry name" value="RRM_1"/>
    <property type="match status" value="1"/>
</dbReference>
<feature type="domain" description="RRM" evidence="6">
    <location>
        <begin position="8"/>
        <end position="88"/>
    </location>
</feature>
<dbReference type="InterPro" id="IPR012677">
    <property type="entry name" value="Nucleotide-bd_a/b_plait_sf"/>
</dbReference>
<keyword evidence="3" id="KW-0539">Nucleus</keyword>
<gene>
    <name evidence="7" type="ORF">L210DRAFT_966703</name>
</gene>
<evidence type="ECO:0000256" key="5">
    <source>
        <dbReference type="SAM" id="MobiDB-lite"/>
    </source>
</evidence>
<evidence type="ECO:0000256" key="1">
    <source>
        <dbReference type="ARBA" id="ARBA00004604"/>
    </source>
</evidence>
<dbReference type="InterPro" id="IPR035979">
    <property type="entry name" value="RBD_domain_sf"/>
</dbReference>
<dbReference type="InterPro" id="IPR000504">
    <property type="entry name" value="RRM_dom"/>
</dbReference>
<dbReference type="InterPro" id="IPR034138">
    <property type="entry name" value="NOP8_RRM"/>
</dbReference>
<evidence type="ECO:0000256" key="3">
    <source>
        <dbReference type="ARBA" id="ARBA00023242"/>
    </source>
</evidence>
<dbReference type="GO" id="GO:0003723">
    <property type="term" value="F:RNA binding"/>
    <property type="evidence" value="ECO:0007669"/>
    <property type="project" value="UniProtKB-UniRule"/>
</dbReference>
<proteinExistence type="predicted"/>
<name>A0AAD4C347_BOLED</name>
<feature type="compositionally biased region" description="Basic and acidic residues" evidence="5">
    <location>
        <begin position="347"/>
        <end position="357"/>
    </location>
</feature>
<keyword evidence="8" id="KW-1185">Reference proteome</keyword>
<accession>A0AAD4C347</accession>
<dbReference type="PROSITE" id="PS50102">
    <property type="entry name" value="RRM"/>
    <property type="match status" value="1"/>
</dbReference>
<feature type="compositionally biased region" description="Basic residues" evidence="5">
    <location>
        <begin position="105"/>
        <end position="114"/>
    </location>
</feature>
<dbReference type="PANTHER" id="PTHR48029">
    <property type="entry name" value="NUCLEOLAR PROTEIN 8"/>
    <property type="match status" value="1"/>
</dbReference>
<evidence type="ECO:0000313" key="8">
    <source>
        <dbReference type="Proteomes" id="UP001194468"/>
    </source>
</evidence>
<feature type="compositionally biased region" description="Acidic residues" evidence="5">
    <location>
        <begin position="320"/>
        <end position="329"/>
    </location>
</feature>
<dbReference type="Proteomes" id="UP001194468">
    <property type="component" value="Unassembled WGS sequence"/>
</dbReference>
<evidence type="ECO:0000256" key="2">
    <source>
        <dbReference type="ARBA" id="ARBA00022884"/>
    </source>
</evidence>
<dbReference type="EMBL" id="WHUW01000004">
    <property type="protein sequence ID" value="KAF8447336.1"/>
    <property type="molecule type" value="Genomic_DNA"/>
</dbReference>
<feature type="compositionally biased region" description="Basic residues" evidence="5">
    <location>
        <begin position="358"/>
        <end position="369"/>
    </location>
</feature>
<keyword evidence="2 4" id="KW-0694">RNA-binding</keyword>
<feature type="region of interest" description="Disordered" evidence="5">
    <location>
        <begin position="99"/>
        <end position="120"/>
    </location>
</feature>
<comment type="subcellular location">
    <subcellularLocation>
        <location evidence="1">Nucleus</location>
        <location evidence="1">Nucleolus</location>
    </subcellularLocation>
</comment>
<evidence type="ECO:0000313" key="7">
    <source>
        <dbReference type="EMBL" id="KAF8447336.1"/>
    </source>
</evidence>
<protein>
    <recommendedName>
        <fullName evidence="6">RRM domain-containing protein</fullName>
    </recommendedName>
</protein>
<dbReference type="SUPFAM" id="SSF54928">
    <property type="entry name" value="RNA-binding domain, RBD"/>
    <property type="match status" value="1"/>
</dbReference>
<dbReference type="SMART" id="SM00360">
    <property type="entry name" value="RRM"/>
    <property type="match status" value="1"/>
</dbReference>
<organism evidence="7 8">
    <name type="scientific">Boletus edulis BED1</name>
    <dbReference type="NCBI Taxonomy" id="1328754"/>
    <lineage>
        <taxon>Eukaryota</taxon>
        <taxon>Fungi</taxon>
        <taxon>Dikarya</taxon>
        <taxon>Basidiomycota</taxon>
        <taxon>Agaricomycotina</taxon>
        <taxon>Agaricomycetes</taxon>
        <taxon>Agaricomycetidae</taxon>
        <taxon>Boletales</taxon>
        <taxon>Boletineae</taxon>
        <taxon>Boletaceae</taxon>
        <taxon>Boletoideae</taxon>
        <taxon>Boletus</taxon>
    </lineage>
</organism>
<sequence length="603" mass="66658">MSDPLLTKRLHISGLTPSITPADLKHRLSSFGKVKAMDGFGARDALGDPRKFGFVTMEISAKELVKCLNVLSGSTWKGTKLRIGEAKTDFRERLAQINSQPSRPVRPKRTRAWSHGRPSSTLPLTPLSATVAASTPGWIVTPSGRVVRPMRMRPERPLEPMRYEASTSKVKVVNGKVKKRVKPPPVRARRRLIDPTKWDSGYLKGVFLDSIPVPLPTLKDALDPFDPLKHDVTDDEEMDEDGTDSDALAIPAHLVPQLVQGHSRTILSDHQSPETAVATFPGIHEDIGSTDVRDEANTALALLGKLFGDKEDWDGRESVSVDEIEDVEDNEMKGKEMQVDEEDDIETVPRDFGEGGKRKLPKKDKRKRKERSEGDVRLGHENEAGVEALEKDIEMEQNNQSISAEVSVQPTESAPRTNLKALFAPKEDASFSLLDHLNLDLDLELELDADILGISAPLGASQENDHSFQPTLSSSQVVEFPTTKSTTKTRSRVTLDPSLPLLFPLPDSLPHPHTASSNPIDMSHRHGTSSCFLFPLASRARGLLHLPSSSTFTRSPQDTSVSIRERWEKDKSSLTHEWKKAWREARGSRRGRVGIGGETGGAY</sequence>
<dbReference type="PANTHER" id="PTHR48029:SF1">
    <property type="entry name" value="NUCLEOLAR PROTEIN 8"/>
    <property type="match status" value="1"/>
</dbReference>